<dbReference type="Pfam" id="PF08757">
    <property type="entry name" value="CotH"/>
    <property type="match status" value="1"/>
</dbReference>
<reference evidence="1 2" key="1">
    <citation type="submission" date="2020-05" db="EMBL/GenBank/DDBJ databases">
        <authorList>
            <person name="Khan S.A."/>
            <person name="Jeon C.O."/>
            <person name="Chun B.H."/>
        </authorList>
    </citation>
    <scope>NUCLEOTIDE SEQUENCE [LARGE SCALE GENOMIC DNA]</scope>
    <source>
        <strain evidence="1 2">S1162</strain>
    </source>
</reference>
<gene>
    <name evidence="1" type="ORF">HK413_13145</name>
</gene>
<dbReference type="InterPro" id="IPR014867">
    <property type="entry name" value="Spore_coat_CotH_CotH2/3/7"/>
</dbReference>
<evidence type="ECO:0008006" key="3">
    <source>
        <dbReference type="Google" id="ProtNLM"/>
    </source>
</evidence>
<keyword evidence="2" id="KW-1185">Reference proteome</keyword>
<dbReference type="Proteomes" id="UP000566071">
    <property type="component" value="Unassembled WGS sequence"/>
</dbReference>
<dbReference type="RefSeq" id="WP_175270437.1">
    <property type="nucleotide sequence ID" value="NZ_JABFCR010000067.1"/>
</dbReference>
<dbReference type="PANTHER" id="PTHR40050">
    <property type="entry name" value="INNER SPORE COAT PROTEIN H"/>
    <property type="match status" value="1"/>
</dbReference>
<evidence type="ECO:0000313" key="2">
    <source>
        <dbReference type="Proteomes" id="UP000566071"/>
    </source>
</evidence>
<sequence>MTSPKGITKTYKVILREFTGLPILYLTTSTGADVTSKDVYIKGNIVVDANNGYQQDVTNIPLQVKGRGNSTRTLFPKKPYKLKFNSKAAMLGMPAAKNWALLANYNDKTLMRNKIALDLGKRVGADFTPDSRFVEVVLNGEYWGNYLLTSVVEVNDNRVKITELKTTDTSPTAITGGYVVELDYKLDATYNWRSTTKNLPFTIKEPEELTTDQFAYIKNYMQTTEDALYASNWTDPVNGYAKYIDADSFMRWYVVNETMKNRDSWDFSSIFYYKDRGGKLGMGPIWDFDISSGNCYLDISKNPANWYTRNGAWLIRLAQDPAWNLRWRNKWKALRTKEVQQIFTDIDNNAAYLKLSAEANFKKWPILDKYVYPNAVYLGTYDKEVAYFKDYLTQRIAWMDANIGSY</sequence>
<evidence type="ECO:0000313" key="1">
    <source>
        <dbReference type="EMBL" id="NNU34765.1"/>
    </source>
</evidence>
<name>A0ABX1W3S9_9SPHI</name>
<protein>
    <recommendedName>
        <fullName evidence="3">Spore coat protein CotH</fullName>
    </recommendedName>
</protein>
<dbReference type="EMBL" id="JABFCR010000067">
    <property type="protein sequence ID" value="NNU34765.1"/>
    <property type="molecule type" value="Genomic_DNA"/>
</dbReference>
<accession>A0ABX1W3S9</accession>
<comment type="caution">
    <text evidence="1">The sequence shown here is derived from an EMBL/GenBank/DDBJ whole genome shotgun (WGS) entry which is preliminary data.</text>
</comment>
<dbReference type="PANTHER" id="PTHR40050:SF1">
    <property type="entry name" value="INNER SPORE COAT PROTEIN H"/>
    <property type="match status" value="1"/>
</dbReference>
<proteinExistence type="predicted"/>
<organism evidence="1 2">
    <name type="scientific">Mucilaginibacter humi</name>
    <dbReference type="NCBI Taxonomy" id="2732510"/>
    <lineage>
        <taxon>Bacteria</taxon>
        <taxon>Pseudomonadati</taxon>
        <taxon>Bacteroidota</taxon>
        <taxon>Sphingobacteriia</taxon>
        <taxon>Sphingobacteriales</taxon>
        <taxon>Sphingobacteriaceae</taxon>
        <taxon>Mucilaginibacter</taxon>
    </lineage>
</organism>